<dbReference type="OrthoDB" id="3182034at2"/>
<accession>F2N760</accession>
<dbReference type="STRING" id="700015.Corgl_0273"/>
<keyword evidence="1" id="KW-1133">Transmembrane helix</keyword>
<feature type="transmembrane region" description="Helical" evidence="1">
    <location>
        <begin position="43"/>
        <end position="68"/>
    </location>
</feature>
<evidence type="ECO:0000256" key="1">
    <source>
        <dbReference type="SAM" id="Phobius"/>
    </source>
</evidence>
<keyword evidence="1" id="KW-0472">Membrane</keyword>
<evidence type="ECO:0000313" key="2">
    <source>
        <dbReference type="EMBL" id="AEB06399.1"/>
    </source>
</evidence>
<gene>
    <name evidence="2" type="ordered locus">Corgl_0273</name>
</gene>
<dbReference type="eggNOG" id="ENOG5031TUQ">
    <property type="taxonomic scope" value="Bacteria"/>
</dbReference>
<dbReference type="HOGENOM" id="CLU_103272_0_0_11"/>
<protein>
    <recommendedName>
        <fullName evidence="4">Alkaline shock response membrane anchor protein AmaP</fullName>
    </recommendedName>
</protein>
<evidence type="ECO:0008006" key="4">
    <source>
        <dbReference type="Google" id="ProtNLM"/>
    </source>
</evidence>
<name>F2N760_CORGP</name>
<organism evidence="2 3">
    <name type="scientific">Coriobacterium glomerans (strain ATCC 49209 / DSM 20642 / JCM 10262 / PW2)</name>
    <dbReference type="NCBI Taxonomy" id="700015"/>
    <lineage>
        <taxon>Bacteria</taxon>
        <taxon>Bacillati</taxon>
        <taxon>Actinomycetota</taxon>
        <taxon>Coriobacteriia</taxon>
        <taxon>Coriobacteriales</taxon>
        <taxon>Coriobacteriaceae</taxon>
        <taxon>Coriobacterium</taxon>
    </lineage>
</organism>
<keyword evidence="1" id="KW-0812">Transmembrane</keyword>
<dbReference type="AlphaFoldDB" id="F2N760"/>
<dbReference type="RefSeq" id="WP_013708142.1">
    <property type="nucleotide sequence ID" value="NC_015389.1"/>
</dbReference>
<evidence type="ECO:0000313" key="3">
    <source>
        <dbReference type="Proteomes" id="UP000006851"/>
    </source>
</evidence>
<dbReference type="Proteomes" id="UP000006851">
    <property type="component" value="Chromosome"/>
</dbReference>
<feature type="transmembrane region" description="Helical" evidence="1">
    <location>
        <begin position="7"/>
        <end position="31"/>
    </location>
</feature>
<proteinExistence type="predicted"/>
<dbReference type="KEGG" id="cgo:Corgl_0273"/>
<dbReference type="EMBL" id="CP002628">
    <property type="protein sequence ID" value="AEB06399.1"/>
    <property type="molecule type" value="Genomic_DNA"/>
</dbReference>
<reference evidence="3" key="1">
    <citation type="journal article" date="2013" name="Stand. Genomic Sci.">
        <title>Complete genome sequence of Coriobacterium glomerans type strain (PW2(T)) from the midgut of Pyrrhocoris apterus L. (red soldier bug).</title>
        <authorList>
            <person name="Stackebrandt E."/>
            <person name="Zeytun A."/>
            <person name="Lapidus A."/>
            <person name="Nolan M."/>
            <person name="Lucas S."/>
            <person name="Hammon N."/>
            <person name="Deshpande S."/>
            <person name="Cheng J.F."/>
            <person name="Tapia R."/>
            <person name="Goodwin L.A."/>
            <person name="Pitluck S."/>
            <person name="Liolios K."/>
            <person name="Pagani I."/>
            <person name="Ivanova N."/>
            <person name="Mavromatis K."/>
            <person name="Mikhailova N."/>
            <person name="Huntemann M."/>
            <person name="Pati A."/>
            <person name="Chen A."/>
            <person name="Palaniappan K."/>
            <person name="Chang Y.J."/>
            <person name="Land M."/>
            <person name="Hauser L."/>
            <person name="Rohde M."/>
            <person name="Pukall R."/>
            <person name="Goker M."/>
            <person name="Detter J.C."/>
            <person name="Woyke T."/>
            <person name="Bristow J."/>
            <person name="Eisen J.A."/>
            <person name="Markowitz V."/>
            <person name="Hugenholtz P."/>
            <person name="Kyrpides N.C."/>
            <person name="Klenk H.P."/>
        </authorList>
    </citation>
    <scope>NUCLEOTIDE SEQUENCE</scope>
    <source>
        <strain evidence="3">ATCC 49209 / DSM 20642 / JCM 10262 / PW2</strain>
    </source>
</reference>
<sequence length="182" mass="19751">MRVLKIIIALVYTLAGVVVIGSLSVLLFGPLETQLLEMIDRPWARIAIIVSSAIVGLGILITLIRAIASRPEADSVRPKGDESIEISLAALISTARAAAQSQDVMIEGVRGHIHGRDRSEVRLTIDAIPLKQTDLDAMAQRIQERVVSACEHMLGTSGVSARVRFLPTKTTTAIREVDHEQE</sequence>
<keyword evidence="3" id="KW-1185">Reference proteome</keyword>